<feature type="transmembrane region" description="Helical" evidence="1">
    <location>
        <begin position="53"/>
        <end position="74"/>
    </location>
</feature>
<comment type="caution">
    <text evidence="2">The sequence shown here is derived from an EMBL/GenBank/DDBJ whole genome shotgun (WGS) entry which is preliminary data.</text>
</comment>
<evidence type="ECO:0000313" key="2">
    <source>
        <dbReference type="EMBL" id="MBU9723051.1"/>
    </source>
</evidence>
<evidence type="ECO:0008006" key="4">
    <source>
        <dbReference type="Google" id="ProtNLM"/>
    </source>
</evidence>
<evidence type="ECO:0000313" key="3">
    <source>
        <dbReference type="Proteomes" id="UP000790580"/>
    </source>
</evidence>
<dbReference type="EMBL" id="JAHQCR010000069">
    <property type="protein sequence ID" value="MBU9723051.1"/>
    <property type="molecule type" value="Genomic_DNA"/>
</dbReference>
<evidence type="ECO:0000256" key="1">
    <source>
        <dbReference type="SAM" id="Phobius"/>
    </source>
</evidence>
<accession>A0ABS6JWV6</accession>
<keyword evidence="1" id="KW-0472">Membrane</keyword>
<dbReference type="Proteomes" id="UP000790580">
    <property type="component" value="Unassembled WGS sequence"/>
</dbReference>
<dbReference type="InterPro" id="IPR046139">
    <property type="entry name" value="DUF6141"/>
</dbReference>
<reference evidence="2 3" key="1">
    <citation type="submission" date="2021-06" db="EMBL/GenBank/DDBJ databases">
        <title>Bacillus sp. RD4P76, an endophyte from a halophyte.</title>
        <authorList>
            <person name="Sun J.-Q."/>
        </authorList>
    </citation>
    <scope>NUCLEOTIDE SEQUENCE [LARGE SCALE GENOMIC DNA]</scope>
    <source>
        <strain evidence="2 3">JCM 17098</strain>
    </source>
</reference>
<feature type="transmembrane region" description="Helical" evidence="1">
    <location>
        <begin position="20"/>
        <end position="41"/>
    </location>
</feature>
<protein>
    <recommendedName>
        <fullName evidence="4">PH domain-containing protein</fullName>
    </recommendedName>
</protein>
<proteinExistence type="predicted"/>
<dbReference type="Pfam" id="PF19638">
    <property type="entry name" value="DUF6141"/>
    <property type="match status" value="1"/>
</dbReference>
<sequence length="170" mass="19467">MGSQSKVIYREIQKPGQIWAKALVFGLALLLWYAFIQQVILGVPVGTNPAPNVILIIFWLIFGVIFPLVLIAFLKLITEVRDDGVYIRFIPFHLHYRKFLYHDIQEYEQIVFSPLEFGGSGIRFDFQGGTSYTMHGKHGIKLHLNKETIVIGTQNPEEMFKAIASMKEKP</sequence>
<organism evidence="2 3">
    <name type="scientific">Evansella alkalicola</name>
    <dbReference type="NCBI Taxonomy" id="745819"/>
    <lineage>
        <taxon>Bacteria</taxon>
        <taxon>Bacillati</taxon>
        <taxon>Bacillota</taxon>
        <taxon>Bacilli</taxon>
        <taxon>Bacillales</taxon>
        <taxon>Bacillaceae</taxon>
        <taxon>Evansella</taxon>
    </lineage>
</organism>
<gene>
    <name evidence="2" type="ORF">KS407_16650</name>
</gene>
<name>A0ABS6JWV6_9BACI</name>
<keyword evidence="1" id="KW-1133">Transmembrane helix</keyword>
<keyword evidence="1" id="KW-0812">Transmembrane</keyword>
<keyword evidence="3" id="KW-1185">Reference proteome</keyword>
<dbReference type="RefSeq" id="WP_088074215.1">
    <property type="nucleotide sequence ID" value="NZ_JAHQCR010000069.1"/>
</dbReference>